<comment type="caution">
    <text evidence="3">The sequence shown here is derived from an EMBL/GenBank/DDBJ whole genome shotgun (WGS) entry which is preliminary data.</text>
</comment>
<feature type="compositionally biased region" description="Basic and acidic residues" evidence="1">
    <location>
        <begin position="52"/>
        <end position="61"/>
    </location>
</feature>
<gene>
    <name evidence="3" type="ORF">DNK49_13910</name>
</gene>
<dbReference type="AlphaFoldDB" id="A0A323UV70"/>
<proteinExistence type="predicted"/>
<name>A0A323UV70_9RHOO</name>
<feature type="domain" description="DUF4224" evidence="2">
    <location>
        <begin position="6"/>
        <end position="50"/>
    </location>
</feature>
<sequence length="71" mass="7845">MASDLFLDDEELVRLTGRRRKSAQLRALRAMRIAHLENAAGEPVVPRSAIDGNRRDAHAKPAEWSPAVLNG</sequence>
<dbReference type="EMBL" id="QKOE01000009">
    <property type="protein sequence ID" value="PZA16101.1"/>
    <property type="molecule type" value="Genomic_DNA"/>
</dbReference>
<dbReference type="OrthoDB" id="8612748at2"/>
<protein>
    <recommendedName>
        <fullName evidence="2">DUF4224 domain-containing protein</fullName>
    </recommendedName>
</protein>
<reference evidence="3 4" key="1">
    <citation type="submission" date="2018-06" db="EMBL/GenBank/DDBJ databases">
        <title>Azoarcus communis strain SWub3 genome.</title>
        <authorList>
            <person name="Zorraquino Salvo V."/>
            <person name="Toubiana D."/>
            <person name="Blumwald E."/>
        </authorList>
    </citation>
    <scope>NUCLEOTIDE SEQUENCE [LARGE SCALE GENOMIC DNA]</scope>
    <source>
        <strain evidence="3 4">SWub3</strain>
    </source>
</reference>
<feature type="region of interest" description="Disordered" evidence="1">
    <location>
        <begin position="46"/>
        <end position="71"/>
    </location>
</feature>
<dbReference type="Pfam" id="PF13986">
    <property type="entry name" value="DUF4224"/>
    <property type="match status" value="1"/>
</dbReference>
<dbReference type="RefSeq" id="WP_110525567.1">
    <property type="nucleotide sequence ID" value="NZ_QKOE01000009.1"/>
</dbReference>
<evidence type="ECO:0000259" key="2">
    <source>
        <dbReference type="Pfam" id="PF13986"/>
    </source>
</evidence>
<accession>A0A323UV70</accession>
<dbReference type="Proteomes" id="UP000248259">
    <property type="component" value="Unassembled WGS sequence"/>
</dbReference>
<organism evidence="3 4">
    <name type="scientific">Parazoarcus communis SWub3 = DSM 12120</name>
    <dbReference type="NCBI Taxonomy" id="1121029"/>
    <lineage>
        <taxon>Bacteria</taxon>
        <taxon>Pseudomonadati</taxon>
        <taxon>Pseudomonadota</taxon>
        <taxon>Betaproteobacteria</taxon>
        <taxon>Rhodocyclales</taxon>
        <taxon>Zoogloeaceae</taxon>
        <taxon>Parazoarcus</taxon>
    </lineage>
</organism>
<evidence type="ECO:0000256" key="1">
    <source>
        <dbReference type="SAM" id="MobiDB-lite"/>
    </source>
</evidence>
<evidence type="ECO:0000313" key="3">
    <source>
        <dbReference type="EMBL" id="PZA16101.1"/>
    </source>
</evidence>
<evidence type="ECO:0000313" key="4">
    <source>
        <dbReference type="Proteomes" id="UP000248259"/>
    </source>
</evidence>
<dbReference type="InterPro" id="IPR025319">
    <property type="entry name" value="DUF4224"/>
</dbReference>
<keyword evidence="4" id="KW-1185">Reference proteome</keyword>